<dbReference type="PANTHER" id="PTHR47366:SF1">
    <property type="entry name" value="TWO-ON-TWO HEMOGLOBIN-3"/>
    <property type="match status" value="1"/>
</dbReference>
<keyword evidence="4" id="KW-0408">Iron</keyword>
<protein>
    <submittedName>
        <fullName evidence="6">Group II truncated hemoglobin</fullName>
    </submittedName>
</protein>
<dbReference type="InterPro" id="IPR044203">
    <property type="entry name" value="GlbO/GLB3-like"/>
</dbReference>
<reference evidence="7 9" key="1">
    <citation type="journal article" date="2022" name="bioRxiv">
        <title>Prophages regulate Shewanella fidelis 3313 motility and biofilm formation: implications for gut colonization dynamics in Ciona robusta.</title>
        <authorList>
            <person name="Natarajan O."/>
            <person name="Gibboney S.L."/>
            <person name="Young M.N."/>
            <person name="Lim S.J."/>
            <person name="Pluta N."/>
            <person name="Atkinson C.G."/>
            <person name="Leigh B.A."/>
            <person name="Liberti A."/>
            <person name="Kees E.D."/>
            <person name="Breitbart M."/>
            <person name="Gralnick J.A."/>
            <person name="Dishaw L.J."/>
        </authorList>
    </citation>
    <scope>NUCLEOTIDE SEQUENCE [LARGE SCALE GENOMIC DNA]</scope>
    <source>
        <strain evidence="7 9">JG4066</strain>
    </source>
</reference>
<dbReference type="PANTHER" id="PTHR47366">
    <property type="entry name" value="TWO-ON-TWO HEMOGLOBIN-3"/>
    <property type="match status" value="1"/>
</dbReference>
<name>A0AAW8NRS1_9GAMM</name>
<keyword evidence="1" id="KW-0813">Transport</keyword>
<dbReference type="GO" id="GO:0020037">
    <property type="term" value="F:heme binding"/>
    <property type="evidence" value="ECO:0007669"/>
    <property type="project" value="InterPro"/>
</dbReference>
<evidence type="ECO:0000256" key="5">
    <source>
        <dbReference type="ARBA" id="ARBA00034496"/>
    </source>
</evidence>
<dbReference type="EMBL" id="JAPMLD010000013">
    <property type="protein sequence ID" value="MDW4826314.1"/>
    <property type="molecule type" value="Genomic_DNA"/>
</dbReference>
<dbReference type="RefSeq" id="WP_108945029.1">
    <property type="nucleotide sequence ID" value="NZ_JAPMLA010000015.1"/>
</dbReference>
<dbReference type="Gene3D" id="1.10.490.10">
    <property type="entry name" value="Globins"/>
    <property type="match status" value="1"/>
</dbReference>
<dbReference type="InterPro" id="IPR012292">
    <property type="entry name" value="Globin/Proto"/>
</dbReference>
<accession>A0AAW8NRS1</accession>
<evidence type="ECO:0000313" key="7">
    <source>
        <dbReference type="EMBL" id="MDW4826314.1"/>
    </source>
</evidence>
<dbReference type="InterPro" id="IPR009050">
    <property type="entry name" value="Globin-like_sf"/>
</dbReference>
<evidence type="ECO:0000313" key="9">
    <source>
        <dbReference type="Proteomes" id="UP001271263"/>
    </source>
</evidence>
<reference evidence="6" key="2">
    <citation type="submission" date="2022-11" db="EMBL/GenBank/DDBJ databases">
        <title>Prophages regulate Shewanella fidelis motility and biofilm formation: implications for gut colonization dynamics in Ciona robusta.</title>
        <authorList>
            <person name="Natarajan O."/>
            <person name="Gibboney S.L."/>
            <person name="Young M.N."/>
            <person name="Lim S.J."/>
            <person name="Pluta N."/>
            <person name="Atkinson C.G.F."/>
            <person name="Leigh B.A."/>
            <person name="Liberti A."/>
            <person name="Kees E."/>
            <person name="Breitbart M."/>
            <person name="Gralnick J."/>
            <person name="Dishaw L.J."/>
        </authorList>
    </citation>
    <scope>NUCLEOTIDE SEQUENCE</scope>
    <source>
        <strain evidence="6">3313</strain>
    </source>
</reference>
<dbReference type="AlphaFoldDB" id="A0AAW8NRS1"/>
<comment type="similarity">
    <text evidence="5">Belongs to the truncated hemoglobin family. Group II subfamily.</text>
</comment>
<evidence type="ECO:0000256" key="1">
    <source>
        <dbReference type="ARBA" id="ARBA00022448"/>
    </source>
</evidence>
<dbReference type="CDD" id="cd14773">
    <property type="entry name" value="TrHb2_PhHbO-like_O"/>
    <property type="match status" value="1"/>
</dbReference>
<gene>
    <name evidence="6" type="ORF">OS133_19615</name>
    <name evidence="7" type="ORF">OS134_19765</name>
</gene>
<organism evidence="6 8">
    <name type="scientific">Shewanella fidelis</name>
    <dbReference type="NCBI Taxonomy" id="173509"/>
    <lineage>
        <taxon>Bacteria</taxon>
        <taxon>Pseudomonadati</taxon>
        <taxon>Pseudomonadota</taxon>
        <taxon>Gammaproteobacteria</taxon>
        <taxon>Alteromonadales</taxon>
        <taxon>Shewanellaceae</taxon>
        <taxon>Shewanella</taxon>
    </lineage>
</organism>
<dbReference type="GO" id="GO:0019825">
    <property type="term" value="F:oxygen binding"/>
    <property type="evidence" value="ECO:0007669"/>
    <property type="project" value="InterPro"/>
</dbReference>
<proteinExistence type="inferred from homology"/>
<comment type="caution">
    <text evidence="6">The sequence shown here is derived from an EMBL/GenBank/DDBJ whole genome shotgun (WGS) entry which is preliminary data.</text>
</comment>
<evidence type="ECO:0000256" key="4">
    <source>
        <dbReference type="ARBA" id="ARBA00023004"/>
    </source>
</evidence>
<keyword evidence="2" id="KW-0349">Heme</keyword>
<evidence type="ECO:0000313" key="6">
    <source>
        <dbReference type="EMBL" id="MDR8525827.1"/>
    </source>
</evidence>
<dbReference type="Pfam" id="PF01152">
    <property type="entry name" value="Bac_globin"/>
    <property type="match status" value="1"/>
</dbReference>
<dbReference type="SUPFAM" id="SSF46458">
    <property type="entry name" value="Globin-like"/>
    <property type="match status" value="1"/>
</dbReference>
<evidence type="ECO:0000313" key="8">
    <source>
        <dbReference type="Proteomes" id="UP001259340"/>
    </source>
</evidence>
<evidence type="ECO:0000256" key="2">
    <source>
        <dbReference type="ARBA" id="ARBA00022617"/>
    </source>
</evidence>
<dbReference type="Proteomes" id="UP001259340">
    <property type="component" value="Unassembled WGS sequence"/>
</dbReference>
<keyword evidence="9" id="KW-1185">Reference proteome</keyword>
<dbReference type="GO" id="GO:0005344">
    <property type="term" value="F:oxygen carrier activity"/>
    <property type="evidence" value="ECO:0007669"/>
    <property type="project" value="InterPro"/>
</dbReference>
<dbReference type="InterPro" id="IPR001486">
    <property type="entry name" value="Hemoglobin_trunc"/>
</dbReference>
<keyword evidence="3" id="KW-0479">Metal-binding</keyword>
<dbReference type="Proteomes" id="UP001271263">
    <property type="component" value="Unassembled WGS sequence"/>
</dbReference>
<evidence type="ECO:0000256" key="3">
    <source>
        <dbReference type="ARBA" id="ARBA00022723"/>
    </source>
</evidence>
<dbReference type="EMBL" id="JAPMLE010000001">
    <property type="protein sequence ID" value="MDR8525827.1"/>
    <property type="molecule type" value="Genomic_DNA"/>
</dbReference>
<dbReference type="GO" id="GO:0046872">
    <property type="term" value="F:metal ion binding"/>
    <property type="evidence" value="ECO:0007669"/>
    <property type="project" value="UniProtKB-KW"/>
</dbReference>
<sequence>MNWFKKIIGRQDNKQATAQDRDPNQSNAYDRIGGEKVIRALAKQFYRQMQTTPATQDLLSIHRAPIEESEQKLFEFLSGWLGGPQLYQQKYGHPALRARHMPFKVDEAMRDQWLLCMKAAIELEIKDPQHQHAIYSAISTLADHMRNQ</sequence>